<feature type="domain" description="Alpha-D-phosphohexomutase alpha/beta/alpha" evidence="9">
    <location>
        <begin position="235"/>
        <end position="373"/>
    </location>
</feature>
<evidence type="ECO:0000259" key="9">
    <source>
        <dbReference type="Pfam" id="PF02878"/>
    </source>
</evidence>
<comment type="caution">
    <text evidence="12">The sequence shown here is derived from an EMBL/GenBank/DDBJ whole genome shotgun (WGS) entry which is preliminary data.</text>
</comment>
<evidence type="ECO:0000313" key="12">
    <source>
        <dbReference type="EMBL" id="MBB5642191.1"/>
    </source>
</evidence>
<feature type="compositionally biased region" description="Low complexity" evidence="7">
    <location>
        <begin position="30"/>
        <end position="59"/>
    </location>
</feature>
<evidence type="ECO:0000313" key="13">
    <source>
        <dbReference type="Proteomes" id="UP000561726"/>
    </source>
</evidence>
<evidence type="ECO:0000259" key="10">
    <source>
        <dbReference type="Pfam" id="PF02879"/>
    </source>
</evidence>
<dbReference type="SUPFAM" id="SSF55957">
    <property type="entry name" value="Phosphoglucomutase, C-terminal domain"/>
    <property type="match status" value="1"/>
</dbReference>
<dbReference type="Gene3D" id="3.30.310.50">
    <property type="entry name" value="Alpha-D-phosphohexomutase, C-terminal domain"/>
    <property type="match status" value="1"/>
</dbReference>
<evidence type="ECO:0000256" key="3">
    <source>
        <dbReference type="ARBA" id="ARBA00022553"/>
    </source>
</evidence>
<evidence type="ECO:0000256" key="1">
    <source>
        <dbReference type="ARBA" id="ARBA00001946"/>
    </source>
</evidence>
<feature type="domain" description="Alpha-D-phosphohexomutase C-terminal" evidence="8">
    <location>
        <begin position="680"/>
        <end position="723"/>
    </location>
</feature>
<dbReference type="Pfam" id="PF02878">
    <property type="entry name" value="PGM_PMM_I"/>
    <property type="match status" value="1"/>
</dbReference>
<keyword evidence="5" id="KW-0460">Magnesium</keyword>
<evidence type="ECO:0000256" key="6">
    <source>
        <dbReference type="ARBA" id="ARBA00023235"/>
    </source>
</evidence>
<evidence type="ECO:0000256" key="5">
    <source>
        <dbReference type="ARBA" id="ARBA00022842"/>
    </source>
</evidence>
<keyword evidence="4" id="KW-0479">Metal-binding</keyword>
<dbReference type="GO" id="GO:0006166">
    <property type="term" value="P:purine ribonucleoside salvage"/>
    <property type="evidence" value="ECO:0007669"/>
    <property type="project" value="TreeGrafter"/>
</dbReference>
<dbReference type="InterPro" id="IPR036900">
    <property type="entry name" value="A-D-PHexomutase_C_sf"/>
</dbReference>
<dbReference type="GO" id="GO:0004615">
    <property type="term" value="F:phosphomannomutase activity"/>
    <property type="evidence" value="ECO:0007669"/>
    <property type="project" value="UniProtKB-EC"/>
</dbReference>
<dbReference type="Proteomes" id="UP000561726">
    <property type="component" value="Unassembled WGS sequence"/>
</dbReference>
<protein>
    <submittedName>
        <fullName evidence="12">Phosphomannomutase</fullName>
        <ecNumber evidence="12">5.4.2.8</ecNumber>
    </submittedName>
</protein>
<comment type="similarity">
    <text evidence="2">Belongs to the phosphohexose mutase family.</text>
</comment>
<keyword evidence="6 12" id="KW-0413">Isomerase</keyword>
<reference evidence="12 13" key="1">
    <citation type="submission" date="2020-08" db="EMBL/GenBank/DDBJ databases">
        <title>Sequencing the genomes of 1000 actinobacteria strains.</title>
        <authorList>
            <person name="Klenk H.-P."/>
        </authorList>
    </citation>
    <scope>NUCLEOTIDE SEQUENCE [LARGE SCALE GENOMIC DNA]</scope>
    <source>
        <strain evidence="12 13">DSM 21065</strain>
    </source>
</reference>
<gene>
    <name evidence="12" type="ORF">BJ997_002739</name>
</gene>
<dbReference type="InterPro" id="IPR016066">
    <property type="entry name" value="A-D-PHexomutase_CS"/>
</dbReference>
<evidence type="ECO:0000256" key="2">
    <source>
        <dbReference type="ARBA" id="ARBA00010231"/>
    </source>
</evidence>
<dbReference type="GO" id="GO:0000287">
    <property type="term" value="F:magnesium ion binding"/>
    <property type="evidence" value="ECO:0007669"/>
    <property type="project" value="InterPro"/>
</dbReference>
<feature type="domain" description="Alpha-D-phosphohexomutase alpha/beta/alpha" evidence="11">
    <location>
        <begin position="513"/>
        <end position="628"/>
    </location>
</feature>
<dbReference type="PANTHER" id="PTHR45745">
    <property type="entry name" value="PHOSPHOMANNOMUTASE 45A"/>
    <property type="match status" value="1"/>
</dbReference>
<dbReference type="Pfam" id="PF02879">
    <property type="entry name" value="PGM_PMM_II"/>
    <property type="match status" value="1"/>
</dbReference>
<evidence type="ECO:0000256" key="4">
    <source>
        <dbReference type="ARBA" id="ARBA00022723"/>
    </source>
</evidence>
<dbReference type="GO" id="GO:0008973">
    <property type="term" value="F:phosphopentomutase activity"/>
    <property type="evidence" value="ECO:0007669"/>
    <property type="project" value="TreeGrafter"/>
</dbReference>
<dbReference type="Pfam" id="PF00408">
    <property type="entry name" value="PGM_PMM_IV"/>
    <property type="match status" value="1"/>
</dbReference>
<dbReference type="PANTHER" id="PTHR45745:SF1">
    <property type="entry name" value="PHOSPHOGLUCOMUTASE 2B-RELATED"/>
    <property type="match status" value="1"/>
</dbReference>
<dbReference type="EMBL" id="JACHBQ010000001">
    <property type="protein sequence ID" value="MBB5642191.1"/>
    <property type="molecule type" value="Genomic_DNA"/>
</dbReference>
<dbReference type="InterPro" id="IPR005843">
    <property type="entry name" value="A-D-PHexomutase_C"/>
</dbReference>
<comment type="cofactor">
    <cofactor evidence="1">
        <name>Mg(2+)</name>
        <dbReference type="ChEBI" id="CHEBI:18420"/>
    </cofactor>
</comment>
<dbReference type="SUPFAM" id="SSF53738">
    <property type="entry name" value="Phosphoglucomutase, first 3 domains"/>
    <property type="match status" value="3"/>
</dbReference>
<feature type="domain" description="Alpha-D-phosphohexomutase alpha/beta/alpha" evidence="10">
    <location>
        <begin position="401"/>
        <end position="498"/>
    </location>
</feature>
<proteinExistence type="inferred from homology"/>
<dbReference type="Pfam" id="PF02880">
    <property type="entry name" value="PGM_PMM_III"/>
    <property type="match status" value="1"/>
</dbReference>
<feature type="region of interest" description="Disordered" evidence="7">
    <location>
        <begin position="1"/>
        <end position="77"/>
    </location>
</feature>
<dbReference type="PROSITE" id="PS00710">
    <property type="entry name" value="PGM_PMM"/>
    <property type="match status" value="1"/>
</dbReference>
<evidence type="ECO:0000259" key="11">
    <source>
        <dbReference type="Pfam" id="PF02880"/>
    </source>
</evidence>
<keyword evidence="3" id="KW-0597">Phosphoprotein</keyword>
<organism evidence="12 13">
    <name type="scientific">Cryobacterium roopkundense</name>
    <dbReference type="NCBI Taxonomy" id="1001240"/>
    <lineage>
        <taxon>Bacteria</taxon>
        <taxon>Bacillati</taxon>
        <taxon>Actinomycetota</taxon>
        <taxon>Actinomycetes</taxon>
        <taxon>Micrococcales</taxon>
        <taxon>Microbacteriaceae</taxon>
        <taxon>Cryobacterium</taxon>
    </lineage>
</organism>
<sequence>MSLNDAETGDVTPARVSGRHSARADDAEADAAAPAAQASPAAEPVASEPTADAADTPAAAPRPNPWLPLGTPTAAPDAGLTRDAAAAAQLDTDTAVLTVQPEDEGTPTLVISTVTVPANDAHPLDRSSEALTNARVVDAPTTAMDTLGETAAPAAATPFADAASAAATALLAAATSAVNSDTVDPTVALLETARAWLRQDPDAETQAQLRGLINGASDGNAQALASLHDRFDTRLEFGTAGLRGEISAGSNRMNRVLVSQAAAGLAAYLLEHAASGTAPSVVIGYDGRKNSQVFATDTAAIMSGAGVRTVLLPRLLPTPVLAFAVRHLDASAGVMVTASHNPPNDNGYKVYLGGENEGAQIVSPDDKFIAAAILAVAADKLVPELPRAAYETAEEDVVRAYVDATASLAHPPRAQVNTVYTALHGVGWDTTRRVLEQAGFDLPTLVDAQIAPDAAFPTVSFPNPEEPGAMDLSYEIAREVSAELIIANDPDADRLAVAIPDAAEESGYRRLSGNEVGMILGWRAATQAARAAGDEPLTGTLACSIVSSPALRAVADAYGLDFADTLTGFKWVSRAPGLIFGYEEALGYLVNPGTVRDKDGISAAVALLSLVSDLKAEGLTLGDYLDQFSEKFGHFASGQISIRVSDLSTIALVMTRLRQTPPELIGRIRVDQIDDFRWGLGGLPPSDVLRIRLTDGSRVMVRPSGTEPKLKVYIDTHSSAGTIEERKVAATAALAELDEGMRALIA</sequence>
<dbReference type="CDD" id="cd05799">
    <property type="entry name" value="PGM2"/>
    <property type="match status" value="1"/>
</dbReference>
<dbReference type="InterPro" id="IPR005845">
    <property type="entry name" value="A-D-PHexomutase_a/b/a-II"/>
</dbReference>
<dbReference type="GO" id="GO:0005975">
    <property type="term" value="P:carbohydrate metabolic process"/>
    <property type="evidence" value="ECO:0007669"/>
    <property type="project" value="InterPro"/>
</dbReference>
<evidence type="ECO:0000256" key="7">
    <source>
        <dbReference type="SAM" id="MobiDB-lite"/>
    </source>
</evidence>
<dbReference type="InterPro" id="IPR005844">
    <property type="entry name" value="A-D-PHexomutase_a/b/a-I"/>
</dbReference>
<dbReference type="InterPro" id="IPR016055">
    <property type="entry name" value="A-D-PHexomutase_a/b/a-I/II/III"/>
</dbReference>
<accession>A0A7W8ZXU2</accession>
<evidence type="ECO:0000259" key="8">
    <source>
        <dbReference type="Pfam" id="PF00408"/>
    </source>
</evidence>
<dbReference type="InterPro" id="IPR005846">
    <property type="entry name" value="A-D-PHexomutase_a/b/a-III"/>
</dbReference>
<dbReference type="EC" id="5.4.2.8" evidence="12"/>
<dbReference type="Gene3D" id="3.40.120.10">
    <property type="entry name" value="Alpha-D-Glucose-1,6-Bisphosphate, subunit A, domain 3"/>
    <property type="match status" value="3"/>
</dbReference>
<name>A0A7W8ZXU2_9MICO</name>
<dbReference type="AlphaFoldDB" id="A0A7W8ZXU2"/>